<dbReference type="Proteomes" id="UP000823674">
    <property type="component" value="Chromosome A08"/>
</dbReference>
<evidence type="ECO:0000313" key="1">
    <source>
        <dbReference type="EMBL" id="KAG5389381.1"/>
    </source>
</evidence>
<accession>A0ABQ7LUI1</accession>
<comment type="caution">
    <text evidence="1">The sequence shown here is derived from an EMBL/GenBank/DDBJ whole genome shotgun (WGS) entry which is preliminary data.</text>
</comment>
<dbReference type="EMBL" id="JADBGQ010000007">
    <property type="protein sequence ID" value="KAG5389381.1"/>
    <property type="molecule type" value="Genomic_DNA"/>
</dbReference>
<gene>
    <name evidence="1" type="primary">A08p019020.1_BraROA</name>
    <name evidence="1" type="ORF">IGI04_030922</name>
</gene>
<protein>
    <submittedName>
        <fullName evidence="1">Uncharacterized protein</fullName>
    </submittedName>
</protein>
<sequence length="117" mass="13451">GGGRTVRLKILKRTKTNRDRPIEHISVTVFSPNVFDDDDDSYNRFLSRLHMKPTTVVEARLCLQQIFAGYLMVPLHDPQLRTESLKLYYRLKSGRDSCALPILTFGFSLIKKNPQKG</sequence>
<reference evidence="1 2" key="1">
    <citation type="submission" date="2021-03" db="EMBL/GenBank/DDBJ databases">
        <authorList>
            <person name="King G.J."/>
            <person name="Bancroft I."/>
            <person name="Baten A."/>
            <person name="Bloomfield J."/>
            <person name="Borpatragohain P."/>
            <person name="He Z."/>
            <person name="Irish N."/>
            <person name="Irwin J."/>
            <person name="Liu K."/>
            <person name="Mauleon R.P."/>
            <person name="Moore J."/>
            <person name="Morris R."/>
            <person name="Ostergaard L."/>
            <person name="Wang B."/>
            <person name="Wells R."/>
        </authorList>
    </citation>
    <scope>NUCLEOTIDE SEQUENCE [LARGE SCALE GENOMIC DNA]</scope>
    <source>
        <strain evidence="1">R-o-18</strain>
        <tissue evidence="1">Leaf</tissue>
    </source>
</reference>
<evidence type="ECO:0000313" key="2">
    <source>
        <dbReference type="Proteomes" id="UP000823674"/>
    </source>
</evidence>
<keyword evidence="2" id="KW-1185">Reference proteome</keyword>
<proteinExistence type="predicted"/>
<feature type="non-terminal residue" evidence="1">
    <location>
        <position position="1"/>
    </location>
</feature>
<name>A0ABQ7LUI1_BRACM</name>
<organism evidence="1 2">
    <name type="scientific">Brassica rapa subsp. trilocularis</name>
    <dbReference type="NCBI Taxonomy" id="1813537"/>
    <lineage>
        <taxon>Eukaryota</taxon>
        <taxon>Viridiplantae</taxon>
        <taxon>Streptophyta</taxon>
        <taxon>Embryophyta</taxon>
        <taxon>Tracheophyta</taxon>
        <taxon>Spermatophyta</taxon>
        <taxon>Magnoliopsida</taxon>
        <taxon>eudicotyledons</taxon>
        <taxon>Gunneridae</taxon>
        <taxon>Pentapetalae</taxon>
        <taxon>rosids</taxon>
        <taxon>malvids</taxon>
        <taxon>Brassicales</taxon>
        <taxon>Brassicaceae</taxon>
        <taxon>Brassiceae</taxon>
        <taxon>Brassica</taxon>
    </lineage>
</organism>